<dbReference type="SMART" id="SM00530">
    <property type="entry name" value="HTH_XRE"/>
    <property type="match status" value="1"/>
</dbReference>
<feature type="domain" description="HTH cro/C1-type" evidence="1">
    <location>
        <begin position="16"/>
        <end position="70"/>
    </location>
</feature>
<dbReference type="EMBL" id="JAGIOO010000001">
    <property type="protein sequence ID" value="MBP2474430.1"/>
    <property type="molecule type" value="Genomic_DNA"/>
</dbReference>
<dbReference type="Proteomes" id="UP001519363">
    <property type="component" value="Unassembled WGS sequence"/>
</dbReference>
<evidence type="ECO:0000313" key="2">
    <source>
        <dbReference type="EMBL" id="MBP2474430.1"/>
    </source>
</evidence>
<comment type="caution">
    <text evidence="2">The sequence shown here is derived from an EMBL/GenBank/DDBJ whole genome shotgun (WGS) entry which is preliminary data.</text>
</comment>
<dbReference type="PROSITE" id="PS50943">
    <property type="entry name" value="HTH_CROC1"/>
    <property type="match status" value="1"/>
</dbReference>
<dbReference type="SUPFAM" id="SSF47413">
    <property type="entry name" value="lambda repressor-like DNA-binding domains"/>
    <property type="match status" value="1"/>
</dbReference>
<dbReference type="Gene3D" id="1.10.260.40">
    <property type="entry name" value="lambda repressor-like DNA-binding domains"/>
    <property type="match status" value="1"/>
</dbReference>
<dbReference type="InterPro" id="IPR010982">
    <property type="entry name" value="Lambda_DNA-bd_dom_sf"/>
</dbReference>
<evidence type="ECO:0000259" key="1">
    <source>
        <dbReference type="PROSITE" id="PS50943"/>
    </source>
</evidence>
<dbReference type="RefSeq" id="WP_143342307.1">
    <property type="nucleotide sequence ID" value="NZ_JAGIOO010000001.1"/>
</dbReference>
<proteinExistence type="predicted"/>
<name>A0ABS5AFI3_9PSEU</name>
<sequence length="285" mass="32175">MKLSPTTSRRHLGHMITDLRERQGMTQATVARRTGLTQVKITRIEKQVSPVDLAEIRRVVSVLGLPEPEAKLVLSLASACQKTEKKEPWAGVRAAVAPWFRQVFETEGDATRIRNWNSETLPGPLQSDAFVRSLHSLDGATDTTSAPVNMRKRRKDLFTSPHLTAYECILGEGFFTRLPHMHNREVAHDQLIHLAHLLDTHPALSLRLLPFDAPLRHLDANFLVMNFHYSPIDYVYVEHLTGGTYLDPGKDMDVYLDEWDKLTKAALDEPSTLEWLTAKAESLAP</sequence>
<protein>
    <submittedName>
        <fullName evidence="2">Transcriptional regulator with XRE-family HTH domain</fullName>
    </submittedName>
</protein>
<reference evidence="2 3" key="1">
    <citation type="submission" date="2021-03" db="EMBL/GenBank/DDBJ databases">
        <title>Sequencing the genomes of 1000 actinobacteria strains.</title>
        <authorList>
            <person name="Klenk H.-P."/>
        </authorList>
    </citation>
    <scope>NUCLEOTIDE SEQUENCE [LARGE SCALE GENOMIC DNA]</scope>
    <source>
        <strain evidence="2 3">DSM 44580</strain>
    </source>
</reference>
<accession>A0ABS5AFI3</accession>
<keyword evidence="3" id="KW-1185">Reference proteome</keyword>
<dbReference type="CDD" id="cd00093">
    <property type="entry name" value="HTH_XRE"/>
    <property type="match status" value="1"/>
</dbReference>
<dbReference type="InterPro" id="IPR001387">
    <property type="entry name" value="Cro/C1-type_HTH"/>
</dbReference>
<evidence type="ECO:0000313" key="3">
    <source>
        <dbReference type="Proteomes" id="UP001519363"/>
    </source>
</evidence>
<dbReference type="Pfam" id="PF19054">
    <property type="entry name" value="DUF5753"/>
    <property type="match status" value="1"/>
</dbReference>
<organism evidence="2 3">
    <name type="scientific">Crossiella equi</name>
    <dbReference type="NCBI Taxonomy" id="130796"/>
    <lineage>
        <taxon>Bacteria</taxon>
        <taxon>Bacillati</taxon>
        <taxon>Actinomycetota</taxon>
        <taxon>Actinomycetes</taxon>
        <taxon>Pseudonocardiales</taxon>
        <taxon>Pseudonocardiaceae</taxon>
        <taxon>Crossiella</taxon>
    </lineage>
</organism>
<dbReference type="InterPro" id="IPR043917">
    <property type="entry name" value="DUF5753"/>
</dbReference>
<dbReference type="Pfam" id="PF13560">
    <property type="entry name" value="HTH_31"/>
    <property type="match status" value="1"/>
</dbReference>
<gene>
    <name evidence="2" type="ORF">JOF53_003302</name>
</gene>